<name>A0A5C8HM09_9MICO</name>
<evidence type="ECO:0000313" key="1">
    <source>
        <dbReference type="EMBL" id="TXK04528.1"/>
    </source>
</evidence>
<evidence type="ECO:0000313" key="2">
    <source>
        <dbReference type="Proteomes" id="UP000321196"/>
    </source>
</evidence>
<gene>
    <name evidence="1" type="ORF">FVP60_07515</name>
</gene>
<accession>A0A5C8HM09</accession>
<dbReference type="RefSeq" id="WP_147825663.1">
    <property type="nucleotide sequence ID" value="NZ_BAAARG010000002.1"/>
</dbReference>
<proteinExistence type="predicted"/>
<dbReference type="Proteomes" id="UP000321196">
    <property type="component" value="Unassembled WGS sequence"/>
</dbReference>
<organism evidence="1 2">
    <name type="scientific">Microbacterium mitrae</name>
    <dbReference type="NCBI Taxonomy" id="664640"/>
    <lineage>
        <taxon>Bacteria</taxon>
        <taxon>Bacillati</taxon>
        <taxon>Actinomycetota</taxon>
        <taxon>Actinomycetes</taxon>
        <taxon>Micrococcales</taxon>
        <taxon>Microbacteriaceae</taxon>
        <taxon>Microbacterium</taxon>
    </lineage>
</organism>
<dbReference type="AlphaFoldDB" id="A0A5C8HM09"/>
<sequence length="119" mass="13600">MKEERVLDPESQVEYVVPAYSTPDETLDRARRIAQGRLGLVYMASFSTRYLPPLEDEGGGAVPISDGLRERLNRWFDYGREQPDSFAEDPGYVIWEMLGDELYEKVVAELWSSAVVVRP</sequence>
<keyword evidence="2" id="KW-1185">Reference proteome</keyword>
<reference evidence="1 2" key="1">
    <citation type="submission" date="2019-08" db="EMBL/GenBank/DDBJ databases">
        <authorList>
            <person name="Dong K."/>
        </authorList>
    </citation>
    <scope>NUCLEOTIDE SEQUENCE [LARGE SCALE GENOMIC DNA]</scope>
    <source>
        <strain evidence="1 2">M4-8</strain>
    </source>
</reference>
<protein>
    <submittedName>
        <fullName evidence="1">Uncharacterized protein</fullName>
    </submittedName>
</protein>
<comment type="caution">
    <text evidence="1">The sequence shown here is derived from an EMBL/GenBank/DDBJ whole genome shotgun (WGS) entry which is preliminary data.</text>
</comment>
<dbReference type="EMBL" id="VRSW01000002">
    <property type="protein sequence ID" value="TXK04528.1"/>
    <property type="molecule type" value="Genomic_DNA"/>
</dbReference>